<reference evidence="10 11" key="1">
    <citation type="submission" date="2024-01" db="EMBL/GenBank/DDBJ databases">
        <title>A telomere-to-telomere, gap-free genome of sweet tea (Lithocarpus litseifolius).</title>
        <authorList>
            <person name="Zhou J."/>
        </authorList>
    </citation>
    <scope>NUCLEOTIDE SEQUENCE [LARGE SCALE GENOMIC DNA]</scope>
    <source>
        <strain evidence="10">Zhou-2022a</strain>
        <tissue evidence="10">Leaf</tissue>
    </source>
</reference>
<evidence type="ECO:0000256" key="6">
    <source>
        <dbReference type="ARBA" id="ARBA00023242"/>
    </source>
</evidence>
<sequence length="559" mass="62854">MEEANQTEDEMCLDIGYDMGSMAHDDAGPSQTFAHGDASRSPSTSSTTTPLPTTRMSPPPTTSTASADVRGRDDMRFMPTPGAVPLPTPLPEASHIEDRPRSPQRTRTHPLDCGTRHGETSQGTSEEKKMGMNFDGQLAWVEPKRKLLVMAALVLVWWLVLRVHCVGRIHGCILDYFGRLEFLDRCCTLKLMLSASLQLELAVTLMILEKGSNEISLKAMGRAINKTVMIAELIKRRIAGLHQNTAIGSTDITDVWEPLEEGLLPLETTPHISITTITLSKKELDTSSIGYQPPIPADQVRPWTENEYEGDMGAMTTNVSECFNGVLKGARSLPITAIVKYSWFRLNTYFDDRRNKSIAQLKSGKRWCKYALDIFMRNKAKAEHHRVTRLSAQQQSYQVDTPHNPSTAGHGDHTHGVNLLQRTCTCQKWKLYKISCSHVIAVCIRYRHDAEQYIDQCYSMNALFRSYAPVFPALKDKLSWPDPKETRKVVPNPRLIREKGRPVSTRIRIEMDEGEKRLRTTPWKEGGRKVQCGLCDQEGHNRRTCPKRNEVPTSGGLAD</sequence>
<feature type="region of interest" description="Disordered" evidence="8">
    <location>
        <begin position="391"/>
        <end position="414"/>
    </location>
</feature>
<dbReference type="Pfam" id="PF04434">
    <property type="entry name" value="SWIM"/>
    <property type="match status" value="1"/>
</dbReference>
<feature type="domain" description="SWIM-type" evidence="9">
    <location>
        <begin position="397"/>
        <end position="447"/>
    </location>
</feature>
<evidence type="ECO:0000313" key="11">
    <source>
        <dbReference type="Proteomes" id="UP001459277"/>
    </source>
</evidence>
<dbReference type="InterPro" id="IPR036882">
    <property type="entry name" value="Alba-like_dom_sf"/>
</dbReference>
<dbReference type="Proteomes" id="UP001459277">
    <property type="component" value="Unassembled WGS sequence"/>
</dbReference>
<feature type="region of interest" description="Disordered" evidence="8">
    <location>
        <begin position="539"/>
        <end position="559"/>
    </location>
</feature>
<dbReference type="InterPro" id="IPR006564">
    <property type="entry name" value="Znf_PMZ"/>
</dbReference>
<feature type="compositionally biased region" description="Polar residues" evidence="8">
    <location>
        <begin position="391"/>
        <end position="407"/>
    </location>
</feature>
<dbReference type="InterPro" id="IPR051958">
    <property type="entry name" value="Alba-like_NAB"/>
</dbReference>
<dbReference type="PANTHER" id="PTHR13516">
    <property type="entry name" value="RIBONUCLEASE P SUBUNIT P25"/>
    <property type="match status" value="1"/>
</dbReference>
<comment type="similarity">
    <text evidence="2">Belongs to the histone-like Alba family.</text>
</comment>
<dbReference type="InterPro" id="IPR036875">
    <property type="entry name" value="Znf_CCHC_sf"/>
</dbReference>
<dbReference type="GO" id="GO:0005634">
    <property type="term" value="C:nucleus"/>
    <property type="evidence" value="ECO:0007669"/>
    <property type="project" value="UniProtKB-SubCell"/>
</dbReference>
<dbReference type="SUPFAM" id="SSF57756">
    <property type="entry name" value="Retrovirus zinc finger-like domains"/>
    <property type="match status" value="1"/>
</dbReference>
<keyword evidence="3" id="KW-0479">Metal-binding</keyword>
<name>A0AAW2BK17_9ROSI</name>
<dbReference type="GO" id="GO:0008270">
    <property type="term" value="F:zinc ion binding"/>
    <property type="evidence" value="ECO:0007669"/>
    <property type="project" value="UniProtKB-KW"/>
</dbReference>
<evidence type="ECO:0000256" key="2">
    <source>
        <dbReference type="ARBA" id="ARBA00008018"/>
    </source>
</evidence>
<dbReference type="Pfam" id="PF01918">
    <property type="entry name" value="Alba"/>
    <property type="match status" value="1"/>
</dbReference>
<dbReference type="PANTHER" id="PTHR13516:SF4">
    <property type="entry name" value="FI09323P"/>
    <property type="match status" value="1"/>
</dbReference>
<evidence type="ECO:0000256" key="5">
    <source>
        <dbReference type="ARBA" id="ARBA00022833"/>
    </source>
</evidence>
<protein>
    <recommendedName>
        <fullName evidence="9">SWIM-type domain-containing protein</fullName>
    </recommendedName>
</protein>
<dbReference type="PROSITE" id="PS50966">
    <property type="entry name" value="ZF_SWIM"/>
    <property type="match status" value="1"/>
</dbReference>
<feature type="region of interest" description="Disordered" evidence="8">
    <location>
        <begin position="17"/>
        <end position="128"/>
    </location>
</feature>
<keyword evidence="6" id="KW-0539">Nucleus</keyword>
<evidence type="ECO:0000256" key="7">
    <source>
        <dbReference type="PROSITE-ProRule" id="PRU00325"/>
    </source>
</evidence>
<evidence type="ECO:0000313" key="10">
    <source>
        <dbReference type="EMBL" id="KAK9985159.1"/>
    </source>
</evidence>
<comment type="subcellular location">
    <subcellularLocation>
        <location evidence="1">Nucleus</location>
    </subcellularLocation>
</comment>
<evidence type="ECO:0000256" key="3">
    <source>
        <dbReference type="ARBA" id="ARBA00022723"/>
    </source>
</evidence>
<dbReference type="InterPro" id="IPR007527">
    <property type="entry name" value="Znf_SWIM"/>
</dbReference>
<organism evidence="10 11">
    <name type="scientific">Lithocarpus litseifolius</name>
    <dbReference type="NCBI Taxonomy" id="425828"/>
    <lineage>
        <taxon>Eukaryota</taxon>
        <taxon>Viridiplantae</taxon>
        <taxon>Streptophyta</taxon>
        <taxon>Embryophyta</taxon>
        <taxon>Tracheophyta</taxon>
        <taxon>Spermatophyta</taxon>
        <taxon>Magnoliopsida</taxon>
        <taxon>eudicotyledons</taxon>
        <taxon>Gunneridae</taxon>
        <taxon>Pentapetalae</taxon>
        <taxon>rosids</taxon>
        <taxon>fabids</taxon>
        <taxon>Fagales</taxon>
        <taxon>Fagaceae</taxon>
        <taxon>Lithocarpus</taxon>
    </lineage>
</organism>
<evidence type="ECO:0000256" key="4">
    <source>
        <dbReference type="ARBA" id="ARBA00022771"/>
    </source>
</evidence>
<evidence type="ECO:0000259" key="9">
    <source>
        <dbReference type="PROSITE" id="PS50966"/>
    </source>
</evidence>
<dbReference type="Gene3D" id="3.30.110.20">
    <property type="entry name" value="Alba-like domain"/>
    <property type="match status" value="1"/>
</dbReference>
<proteinExistence type="inferred from homology"/>
<keyword evidence="5" id="KW-0862">Zinc</keyword>
<keyword evidence="4 7" id="KW-0863">Zinc-finger</keyword>
<dbReference type="AlphaFoldDB" id="A0AAW2BK17"/>
<dbReference type="GO" id="GO:0003723">
    <property type="term" value="F:RNA binding"/>
    <property type="evidence" value="ECO:0007669"/>
    <property type="project" value="TreeGrafter"/>
</dbReference>
<dbReference type="SUPFAM" id="SSF82704">
    <property type="entry name" value="AlbA-like"/>
    <property type="match status" value="1"/>
</dbReference>
<feature type="compositionally biased region" description="Basic and acidic residues" evidence="8">
    <location>
        <begin position="114"/>
        <end position="128"/>
    </location>
</feature>
<dbReference type="SMART" id="SM00575">
    <property type="entry name" value="ZnF_PMZ"/>
    <property type="match status" value="1"/>
</dbReference>
<comment type="caution">
    <text evidence="10">The sequence shown here is derived from an EMBL/GenBank/DDBJ whole genome shotgun (WGS) entry which is preliminary data.</text>
</comment>
<evidence type="ECO:0000256" key="1">
    <source>
        <dbReference type="ARBA" id="ARBA00004123"/>
    </source>
</evidence>
<gene>
    <name evidence="10" type="ORF">SO802_034684</name>
</gene>
<accession>A0AAW2BK17</accession>
<evidence type="ECO:0000256" key="8">
    <source>
        <dbReference type="SAM" id="MobiDB-lite"/>
    </source>
</evidence>
<dbReference type="InterPro" id="IPR002775">
    <property type="entry name" value="DNA/RNA-bd_Alba-like"/>
</dbReference>
<feature type="compositionally biased region" description="Low complexity" evidence="8">
    <location>
        <begin position="39"/>
        <end position="56"/>
    </location>
</feature>
<keyword evidence="11" id="KW-1185">Reference proteome</keyword>
<dbReference type="EMBL" id="JAZDWU010000012">
    <property type="protein sequence ID" value="KAK9985159.1"/>
    <property type="molecule type" value="Genomic_DNA"/>
</dbReference>